<gene>
    <name evidence="5" type="ORF">CNEO_60031</name>
</gene>
<evidence type="ECO:0000259" key="4">
    <source>
        <dbReference type="Pfam" id="PF03389"/>
    </source>
</evidence>
<dbReference type="RefSeq" id="WP_342350741.1">
    <property type="nucleotide sequence ID" value="NZ_CAKJVE010000006.1"/>
</dbReference>
<dbReference type="Gene3D" id="3.30.930.30">
    <property type="match status" value="1"/>
</dbReference>
<comment type="similarity">
    <text evidence="1">Belongs to the MobA/MobL family.</text>
</comment>
<feature type="coiled-coil region" evidence="3">
    <location>
        <begin position="198"/>
        <end position="283"/>
    </location>
</feature>
<dbReference type="EMBL" id="CAKJVE010000006">
    <property type="protein sequence ID" value="CAG9713844.1"/>
    <property type="molecule type" value="Genomic_DNA"/>
</dbReference>
<dbReference type="AlphaFoldDB" id="A0AA86MQS2"/>
<evidence type="ECO:0000256" key="1">
    <source>
        <dbReference type="ARBA" id="ARBA00010873"/>
    </source>
</evidence>
<proteinExistence type="inferred from homology"/>
<organism evidence="5 6">
    <name type="scientific">Clostridium neonatale</name>
    <dbReference type="NCBI Taxonomy" id="137838"/>
    <lineage>
        <taxon>Bacteria</taxon>
        <taxon>Bacillati</taxon>
        <taxon>Bacillota</taxon>
        <taxon>Clostridia</taxon>
        <taxon>Eubacteriales</taxon>
        <taxon>Clostridiaceae</taxon>
        <taxon>Clostridium</taxon>
    </lineage>
</organism>
<dbReference type="Proteomes" id="UP000789738">
    <property type="component" value="Unassembled WGS sequence"/>
</dbReference>
<feature type="coiled-coil region" evidence="3">
    <location>
        <begin position="76"/>
        <end position="110"/>
    </location>
</feature>
<evidence type="ECO:0000256" key="2">
    <source>
        <dbReference type="ARBA" id="ARBA00022971"/>
    </source>
</evidence>
<sequence>MCADWNNNNNVELWREDWARVNNKLFKEKGLKIRVDHRSYERQDVNRVPTIHEGYGARLRAKNGKECDRIEINRYITNINEKIKGYENDIHKLKNEMIELNRDMDVKMKSGREEISLERPKSSYKTTDSGIKEILKELKEKLSDKANKHLRVDRALIYVDKRKIKTDNDIKVIRSQLSTIRTDYGNRIDAIDDYINRMNSIYDNILRKSREVNSLENEVEELGIFKFKQKKYLNERIEELKNEINEFKESEFYQKNLKYTDKLDELKRERKECLEVLKKCDNENSILYDIETLSKDNNKLIGNLNNDKKNDINFKVKRYSNELEL</sequence>
<dbReference type="Pfam" id="PF03389">
    <property type="entry name" value="MobA_MobL"/>
    <property type="match status" value="1"/>
</dbReference>
<evidence type="ECO:0000313" key="5">
    <source>
        <dbReference type="EMBL" id="CAG9713844.1"/>
    </source>
</evidence>
<evidence type="ECO:0000313" key="6">
    <source>
        <dbReference type="Proteomes" id="UP000789738"/>
    </source>
</evidence>
<keyword evidence="2" id="KW-0184">Conjugation</keyword>
<comment type="caution">
    <text evidence="5">The sequence shown here is derived from an EMBL/GenBank/DDBJ whole genome shotgun (WGS) entry which is preliminary data.</text>
</comment>
<protein>
    <recommendedName>
        <fullName evidence="4">MobA/MobL protein domain-containing protein</fullName>
    </recommendedName>
</protein>
<evidence type="ECO:0000256" key="3">
    <source>
        <dbReference type="SAM" id="Coils"/>
    </source>
</evidence>
<dbReference type="InterPro" id="IPR005053">
    <property type="entry name" value="MobA_MobL"/>
</dbReference>
<accession>A0AA86MQS2</accession>
<reference evidence="5" key="1">
    <citation type="submission" date="2021-10" db="EMBL/GenBank/DDBJ databases">
        <authorList>
            <person name="Mesa V."/>
        </authorList>
    </citation>
    <scope>NUCLEOTIDE SEQUENCE</scope>
    <source>
        <strain evidence="5">CC3_PB</strain>
    </source>
</reference>
<feature type="domain" description="MobA/MobL protein" evidence="4">
    <location>
        <begin position="2"/>
        <end position="58"/>
    </location>
</feature>
<keyword evidence="3" id="KW-0175">Coiled coil</keyword>
<name>A0AA86MQS2_9CLOT</name>